<gene>
    <name evidence="1" type="ORF">HAX54_005122</name>
</gene>
<protein>
    <submittedName>
        <fullName evidence="1">Uncharacterized protein</fullName>
    </submittedName>
</protein>
<proteinExistence type="predicted"/>
<feature type="non-terminal residue" evidence="1">
    <location>
        <position position="1"/>
    </location>
</feature>
<comment type="caution">
    <text evidence="1">The sequence shown here is derived from an EMBL/GenBank/DDBJ whole genome shotgun (WGS) entry which is preliminary data.</text>
</comment>
<sequence length="56" mass="6273">REVPARYCVEKVVPSSQLWSSISWSCSAILHQTKFAIPQRGAVVTQHPSGSQFKRC</sequence>
<dbReference type="EMBL" id="JACEIK010012479">
    <property type="protein sequence ID" value="MCE3216155.1"/>
    <property type="molecule type" value="Genomic_DNA"/>
</dbReference>
<dbReference type="Proteomes" id="UP000823775">
    <property type="component" value="Unassembled WGS sequence"/>
</dbReference>
<evidence type="ECO:0000313" key="1">
    <source>
        <dbReference type="EMBL" id="MCE3216155.1"/>
    </source>
</evidence>
<organism evidence="1 2">
    <name type="scientific">Datura stramonium</name>
    <name type="common">Jimsonweed</name>
    <name type="synonym">Common thornapple</name>
    <dbReference type="NCBI Taxonomy" id="4076"/>
    <lineage>
        <taxon>Eukaryota</taxon>
        <taxon>Viridiplantae</taxon>
        <taxon>Streptophyta</taxon>
        <taxon>Embryophyta</taxon>
        <taxon>Tracheophyta</taxon>
        <taxon>Spermatophyta</taxon>
        <taxon>Magnoliopsida</taxon>
        <taxon>eudicotyledons</taxon>
        <taxon>Gunneridae</taxon>
        <taxon>Pentapetalae</taxon>
        <taxon>asterids</taxon>
        <taxon>lamiids</taxon>
        <taxon>Solanales</taxon>
        <taxon>Solanaceae</taxon>
        <taxon>Solanoideae</taxon>
        <taxon>Datureae</taxon>
        <taxon>Datura</taxon>
    </lineage>
</organism>
<name>A0ABS8WVQ5_DATST</name>
<reference evidence="1 2" key="1">
    <citation type="journal article" date="2021" name="BMC Genomics">
        <title>Datura genome reveals duplications of psychoactive alkaloid biosynthetic genes and high mutation rate following tissue culture.</title>
        <authorList>
            <person name="Rajewski A."/>
            <person name="Carter-House D."/>
            <person name="Stajich J."/>
            <person name="Litt A."/>
        </authorList>
    </citation>
    <scope>NUCLEOTIDE SEQUENCE [LARGE SCALE GENOMIC DNA]</scope>
    <source>
        <strain evidence="1">AR-01</strain>
    </source>
</reference>
<accession>A0ABS8WVQ5</accession>
<evidence type="ECO:0000313" key="2">
    <source>
        <dbReference type="Proteomes" id="UP000823775"/>
    </source>
</evidence>
<keyword evidence="2" id="KW-1185">Reference proteome</keyword>